<dbReference type="EMBL" id="BART01017586">
    <property type="protein sequence ID" value="GAG79476.1"/>
    <property type="molecule type" value="Genomic_DNA"/>
</dbReference>
<organism evidence="1">
    <name type="scientific">marine sediment metagenome</name>
    <dbReference type="NCBI Taxonomy" id="412755"/>
    <lineage>
        <taxon>unclassified sequences</taxon>
        <taxon>metagenomes</taxon>
        <taxon>ecological metagenomes</taxon>
    </lineage>
</organism>
<name>X1C527_9ZZZZ</name>
<comment type="caution">
    <text evidence="1">The sequence shown here is derived from an EMBL/GenBank/DDBJ whole genome shotgun (WGS) entry which is preliminary data.</text>
</comment>
<dbReference type="AlphaFoldDB" id="X1C527"/>
<gene>
    <name evidence="1" type="ORF">S01H4_33419</name>
</gene>
<feature type="non-terminal residue" evidence="1">
    <location>
        <position position="1"/>
    </location>
</feature>
<proteinExistence type="predicted"/>
<evidence type="ECO:0000313" key="1">
    <source>
        <dbReference type="EMBL" id="GAG79476.1"/>
    </source>
</evidence>
<reference evidence="1" key="1">
    <citation type="journal article" date="2014" name="Front. Microbiol.">
        <title>High frequency of phylogenetically diverse reductive dehalogenase-homologous genes in deep subseafloor sedimentary metagenomes.</title>
        <authorList>
            <person name="Kawai M."/>
            <person name="Futagami T."/>
            <person name="Toyoda A."/>
            <person name="Takaki Y."/>
            <person name="Nishi S."/>
            <person name="Hori S."/>
            <person name="Arai W."/>
            <person name="Tsubouchi T."/>
            <person name="Morono Y."/>
            <person name="Uchiyama I."/>
            <person name="Ito T."/>
            <person name="Fujiyama A."/>
            <person name="Inagaki F."/>
            <person name="Takami H."/>
        </authorList>
    </citation>
    <scope>NUCLEOTIDE SEQUENCE</scope>
    <source>
        <strain evidence="1">Expedition CK06-06</strain>
    </source>
</reference>
<sequence length="299" mass="32203">PIGVEATAELGETWLYPTVIGEDVGTGTPVTGRGSFRSTAVMVQYLADVEVMGVTVPQGVLSTTQSIECILEIRLVVPPSPEIGEKISTAVLALLAFKIYEAGGGPDVSSQFAITQLELTPTELIDDRPNVVSDNRTQDYIMRLTVGAAATSGLRDVLGHVVWNNANDRRSPLEEFVITAAPLPVPQVTIQQVANVEPTQFVDPVSTIGYFIPGNYPIVRRGQVESGLKCKLKDWGEAKAAIPTIRFTYKRIAGGVDDTDSVDVVNSFGPSYLDGGQEDFFENQFRCTAATLSGEHEID</sequence>
<accession>X1C527</accession>
<feature type="non-terminal residue" evidence="1">
    <location>
        <position position="299"/>
    </location>
</feature>
<protein>
    <submittedName>
        <fullName evidence="1">Uncharacterized protein</fullName>
    </submittedName>
</protein>